<evidence type="ECO:0000313" key="2">
    <source>
        <dbReference type="Proteomes" id="UP001497480"/>
    </source>
</evidence>
<dbReference type="EMBL" id="CAXHTB010000015">
    <property type="protein sequence ID" value="CAL0321482.1"/>
    <property type="molecule type" value="Genomic_DNA"/>
</dbReference>
<proteinExistence type="predicted"/>
<accession>A0AAV1XJZ8</accession>
<dbReference type="AlphaFoldDB" id="A0AAV1XJZ8"/>
<keyword evidence="2" id="KW-1185">Reference proteome</keyword>
<sequence length="131" mass="14738">MADGNRNKINNLPDDLFSFKSSYSHSNISIANPTTGCEKKLEIDDDLKLYFLRKLKSVKNSNSEMLVMNESSGCFGCCMKTTTVILVNEPTKGLNIQGQLKYFLRKLKSVNKSNSEVLAMNERYLISAKNT</sequence>
<protein>
    <submittedName>
        <fullName evidence="1">Uncharacterized protein</fullName>
    </submittedName>
</protein>
<comment type="caution">
    <text evidence="1">The sequence shown here is derived from an EMBL/GenBank/DDBJ whole genome shotgun (WGS) entry which is preliminary data.</text>
</comment>
<evidence type="ECO:0000313" key="1">
    <source>
        <dbReference type="EMBL" id="CAL0321482.1"/>
    </source>
</evidence>
<gene>
    <name evidence="1" type="ORF">LLUT_LOCUS22542</name>
</gene>
<dbReference type="Proteomes" id="UP001497480">
    <property type="component" value="Unassembled WGS sequence"/>
</dbReference>
<reference evidence="1 2" key="1">
    <citation type="submission" date="2024-03" db="EMBL/GenBank/DDBJ databases">
        <authorList>
            <person name="Martinez-Hernandez J."/>
        </authorList>
    </citation>
    <scope>NUCLEOTIDE SEQUENCE [LARGE SCALE GENOMIC DNA]</scope>
</reference>
<organism evidence="1 2">
    <name type="scientific">Lupinus luteus</name>
    <name type="common">European yellow lupine</name>
    <dbReference type="NCBI Taxonomy" id="3873"/>
    <lineage>
        <taxon>Eukaryota</taxon>
        <taxon>Viridiplantae</taxon>
        <taxon>Streptophyta</taxon>
        <taxon>Embryophyta</taxon>
        <taxon>Tracheophyta</taxon>
        <taxon>Spermatophyta</taxon>
        <taxon>Magnoliopsida</taxon>
        <taxon>eudicotyledons</taxon>
        <taxon>Gunneridae</taxon>
        <taxon>Pentapetalae</taxon>
        <taxon>rosids</taxon>
        <taxon>fabids</taxon>
        <taxon>Fabales</taxon>
        <taxon>Fabaceae</taxon>
        <taxon>Papilionoideae</taxon>
        <taxon>50 kb inversion clade</taxon>
        <taxon>genistoids sensu lato</taxon>
        <taxon>core genistoids</taxon>
        <taxon>Genisteae</taxon>
        <taxon>Lupinus</taxon>
    </lineage>
</organism>
<name>A0AAV1XJZ8_LUPLU</name>